<dbReference type="InterPro" id="IPR009075">
    <property type="entry name" value="AcylCo_DH/oxidase_C"/>
</dbReference>
<dbReference type="Gene3D" id="1.10.540.10">
    <property type="entry name" value="Acyl-CoA dehydrogenase/oxidase, N-terminal domain"/>
    <property type="match status" value="1"/>
</dbReference>
<dbReference type="InterPro" id="IPR036250">
    <property type="entry name" value="AcylCo_DH-like_C"/>
</dbReference>
<feature type="domain" description="Acyl-CoA dehydrogenase/oxidase C-terminal" evidence="6">
    <location>
        <begin position="215"/>
        <end position="342"/>
    </location>
</feature>
<dbReference type="RefSeq" id="WP_188899119.1">
    <property type="nucleotide sequence ID" value="NZ_BMKS01000003.1"/>
</dbReference>
<keyword evidence="3" id="KW-0285">Flavoprotein</keyword>
<evidence type="ECO:0000256" key="1">
    <source>
        <dbReference type="ARBA" id="ARBA00001974"/>
    </source>
</evidence>
<evidence type="ECO:0000313" key="9">
    <source>
        <dbReference type="Proteomes" id="UP000597507"/>
    </source>
</evidence>
<keyword evidence="9" id="KW-1185">Reference proteome</keyword>
<keyword evidence="4" id="KW-0274">FAD</keyword>
<organism evidence="8 9">
    <name type="scientific">Caldovatus sediminis</name>
    <dbReference type="NCBI Taxonomy" id="2041189"/>
    <lineage>
        <taxon>Bacteria</taxon>
        <taxon>Pseudomonadati</taxon>
        <taxon>Pseudomonadota</taxon>
        <taxon>Alphaproteobacteria</taxon>
        <taxon>Acetobacterales</taxon>
        <taxon>Roseomonadaceae</taxon>
        <taxon>Caldovatus</taxon>
    </lineage>
</organism>
<evidence type="ECO:0000259" key="6">
    <source>
        <dbReference type="Pfam" id="PF00441"/>
    </source>
</evidence>
<name>A0A8J2Z955_9PROT</name>
<dbReference type="Gene3D" id="1.20.140.10">
    <property type="entry name" value="Butyryl-CoA Dehydrogenase, subunit A, domain 3"/>
    <property type="match status" value="1"/>
</dbReference>
<dbReference type="Pfam" id="PF00441">
    <property type="entry name" value="Acyl-CoA_dh_1"/>
    <property type="match status" value="1"/>
</dbReference>
<accession>A0A8J2Z955</accession>
<comment type="caution">
    <text evidence="8">The sequence shown here is derived from an EMBL/GenBank/DDBJ whole genome shotgun (WGS) entry which is preliminary data.</text>
</comment>
<gene>
    <name evidence="8" type="ORF">GCM10010964_12140</name>
</gene>
<dbReference type="GO" id="GO:0003995">
    <property type="term" value="F:acyl-CoA dehydrogenase activity"/>
    <property type="evidence" value="ECO:0007669"/>
    <property type="project" value="TreeGrafter"/>
</dbReference>
<dbReference type="SUPFAM" id="SSF47203">
    <property type="entry name" value="Acyl-CoA dehydrogenase C-terminal domain-like"/>
    <property type="match status" value="1"/>
</dbReference>
<protein>
    <submittedName>
        <fullName evidence="8">Dehydrogenase</fullName>
    </submittedName>
</protein>
<reference evidence="8 9" key="1">
    <citation type="journal article" date="2014" name="Int. J. Syst. Evol. Microbiol.">
        <title>Complete genome sequence of Corynebacterium casei LMG S-19264T (=DSM 44701T), isolated from a smear-ripened cheese.</title>
        <authorList>
            <consortium name="US DOE Joint Genome Institute (JGI-PGF)"/>
            <person name="Walter F."/>
            <person name="Albersmeier A."/>
            <person name="Kalinowski J."/>
            <person name="Ruckert C."/>
        </authorList>
    </citation>
    <scope>NUCLEOTIDE SEQUENCE [LARGE SCALE GENOMIC DNA]</scope>
    <source>
        <strain evidence="8 9">CGMCC 1.16330</strain>
    </source>
</reference>
<comment type="similarity">
    <text evidence="2">Belongs to the acyl-CoA dehydrogenase family.</text>
</comment>
<evidence type="ECO:0000256" key="5">
    <source>
        <dbReference type="ARBA" id="ARBA00023002"/>
    </source>
</evidence>
<keyword evidence="5" id="KW-0560">Oxidoreductase</keyword>
<evidence type="ECO:0000256" key="4">
    <source>
        <dbReference type="ARBA" id="ARBA00022827"/>
    </source>
</evidence>
<dbReference type="PANTHER" id="PTHR43884:SF20">
    <property type="entry name" value="ACYL-COA DEHYDROGENASE FADE28"/>
    <property type="match status" value="1"/>
</dbReference>
<sequence length="363" mass="38029">MEFALSHEQTLLGESVRSFLRDHCPIEAVRAQAATGTGCEEGLWRGLLDLGVQGLLVPERHGGTGLGLLEAAVVAQALGGAAAPVPFLCSVAMAPLALLRSGSAAQQDRWLPRIAGGEARIAMGFVGYVGGRGGAALSLDRDRLSGAAEAVLDAGAPTHFLVYLPDGRAAILGAGDAGVSVALRRTLDGTRPLAEVAFDGVEAEVLEAAADPRAAALQVLDAGRVVLAADTLGAAQAMLDRAVAWAKQRVQFGRVIGSFQGVKHMCADMATMLEPCHAFVWHAAYAQDTRSAEARLMACHAKAHLDEVGREVARMATEVHGGMGFTDLSGLHYWLKRIGFNRQVLGGPERCREEAAALQGWTA</sequence>
<comment type="cofactor">
    <cofactor evidence="1">
        <name>FAD</name>
        <dbReference type="ChEBI" id="CHEBI:57692"/>
    </cofactor>
</comment>
<dbReference type="InterPro" id="IPR013786">
    <property type="entry name" value="AcylCoA_DH/ox_N"/>
</dbReference>
<dbReference type="InterPro" id="IPR037069">
    <property type="entry name" value="AcylCoA_DH/ox_N_sf"/>
</dbReference>
<evidence type="ECO:0000256" key="2">
    <source>
        <dbReference type="ARBA" id="ARBA00009347"/>
    </source>
</evidence>
<dbReference type="PANTHER" id="PTHR43884">
    <property type="entry name" value="ACYL-COA DEHYDROGENASE"/>
    <property type="match status" value="1"/>
</dbReference>
<dbReference type="AlphaFoldDB" id="A0A8J2Z955"/>
<proteinExistence type="inferred from homology"/>
<feature type="domain" description="Acyl-CoA dehydrogenase/oxidase N-terminal" evidence="7">
    <location>
        <begin position="7"/>
        <end position="118"/>
    </location>
</feature>
<dbReference type="InterPro" id="IPR009100">
    <property type="entry name" value="AcylCoA_DH/oxidase_NM_dom_sf"/>
</dbReference>
<dbReference type="EMBL" id="BMKS01000003">
    <property type="protein sequence ID" value="GGG25767.1"/>
    <property type="molecule type" value="Genomic_DNA"/>
</dbReference>
<dbReference type="GO" id="GO:0050660">
    <property type="term" value="F:flavin adenine dinucleotide binding"/>
    <property type="evidence" value="ECO:0007669"/>
    <property type="project" value="InterPro"/>
</dbReference>
<dbReference type="Proteomes" id="UP000597507">
    <property type="component" value="Unassembled WGS sequence"/>
</dbReference>
<dbReference type="SUPFAM" id="SSF56645">
    <property type="entry name" value="Acyl-CoA dehydrogenase NM domain-like"/>
    <property type="match status" value="1"/>
</dbReference>
<evidence type="ECO:0000256" key="3">
    <source>
        <dbReference type="ARBA" id="ARBA00022630"/>
    </source>
</evidence>
<evidence type="ECO:0000313" key="8">
    <source>
        <dbReference type="EMBL" id="GGG25767.1"/>
    </source>
</evidence>
<dbReference type="Pfam" id="PF02771">
    <property type="entry name" value="Acyl-CoA_dh_N"/>
    <property type="match status" value="1"/>
</dbReference>
<evidence type="ECO:0000259" key="7">
    <source>
        <dbReference type="Pfam" id="PF02771"/>
    </source>
</evidence>